<dbReference type="Proteomes" id="UP000037460">
    <property type="component" value="Unassembled WGS sequence"/>
</dbReference>
<reference evidence="3" key="1">
    <citation type="journal article" date="2015" name="PLoS Genet.">
        <title>Genome Sequence and Transcriptome Analyses of Chrysochromulina tobin: Metabolic Tools for Enhanced Algal Fitness in the Prominent Order Prymnesiales (Haptophyceae).</title>
        <authorList>
            <person name="Hovde B.T."/>
            <person name="Deodato C.R."/>
            <person name="Hunsperger H.M."/>
            <person name="Ryken S.A."/>
            <person name="Yost W."/>
            <person name="Jha R.K."/>
            <person name="Patterson J."/>
            <person name="Monnat R.J. Jr."/>
            <person name="Barlow S.B."/>
            <person name="Starkenburg S.R."/>
            <person name="Cattolico R.A."/>
        </authorList>
    </citation>
    <scope>NUCLEOTIDE SEQUENCE</scope>
    <source>
        <strain evidence="3">CCMP291</strain>
    </source>
</reference>
<evidence type="ECO:0000256" key="1">
    <source>
        <dbReference type="SAM" id="MobiDB-lite"/>
    </source>
</evidence>
<dbReference type="AlphaFoldDB" id="A0A0M0K8U5"/>
<proteinExistence type="predicted"/>
<organism evidence="2 3">
    <name type="scientific">Chrysochromulina tobinii</name>
    <dbReference type="NCBI Taxonomy" id="1460289"/>
    <lineage>
        <taxon>Eukaryota</taxon>
        <taxon>Haptista</taxon>
        <taxon>Haptophyta</taxon>
        <taxon>Prymnesiophyceae</taxon>
        <taxon>Prymnesiales</taxon>
        <taxon>Chrysochromulinaceae</taxon>
        <taxon>Chrysochromulina</taxon>
    </lineage>
</organism>
<name>A0A0M0K8U5_9EUKA</name>
<dbReference type="EMBL" id="JWZX01001016">
    <property type="protein sequence ID" value="KOO34997.1"/>
    <property type="molecule type" value="Genomic_DNA"/>
</dbReference>
<gene>
    <name evidence="2" type="ORF">Ctob_013007</name>
</gene>
<feature type="region of interest" description="Disordered" evidence="1">
    <location>
        <begin position="47"/>
        <end position="74"/>
    </location>
</feature>
<protein>
    <submittedName>
        <fullName evidence="2">Uncharacterized protein</fullName>
    </submittedName>
</protein>
<sequence>MSDLGLPRMTARHPSLVAAALTAVLGAAVSFDQAQGKLLAEEPELETDARAGADQDFGSAPTLCEEDQEAAEDVPAALTEDDLARQIDDLARELAEALGAEWSAPLAGVRAIEALGGAAGADAGALTAAPGQQFSLADGLWKHVGWKTIEVRATEAAP</sequence>
<keyword evidence="3" id="KW-1185">Reference proteome</keyword>
<evidence type="ECO:0000313" key="2">
    <source>
        <dbReference type="EMBL" id="KOO34997.1"/>
    </source>
</evidence>
<evidence type="ECO:0000313" key="3">
    <source>
        <dbReference type="Proteomes" id="UP000037460"/>
    </source>
</evidence>
<accession>A0A0M0K8U5</accession>
<comment type="caution">
    <text evidence="2">The sequence shown here is derived from an EMBL/GenBank/DDBJ whole genome shotgun (WGS) entry which is preliminary data.</text>
</comment>